<dbReference type="Proteomes" id="UP001166286">
    <property type="component" value="Unassembled WGS sequence"/>
</dbReference>
<evidence type="ECO:0000313" key="2">
    <source>
        <dbReference type="EMBL" id="KAK0516861.1"/>
    </source>
</evidence>
<feature type="compositionally biased region" description="Pro residues" evidence="1">
    <location>
        <begin position="44"/>
        <end position="53"/>
    </location>
</feature>
<gene>
    <name evidence="2" type="ORF">JMJ35_000016</name>
</gene>
<keyword evidence="3" id="KW-1185">Reference proteome</keyword>
<organism evidence="2 3">
    <name type="scientific">Cladonia borealis</name>
    <dbReference type="NCBI Taxonomy" id="184061"/>
    <lineage>
        <taxon>Eukaryota</taxon>
        <taxon>Fungi</taxon>
        <taxon>Dikarya</taxon>
        <taxon>Ascomycota</taxon>
        <taxon>Pezizomycotina</taxon>
        <taxon>Lecanoromycetes</taxon>
        <taxon>OSLEUM clade</taxon>
        <taxon>Lecanoromycetidae</taxon>
        <taxon>Lecanorales</taxon>
        <taxon>Lecanorineae</taxon>
        <taxon>Cladoniaceae</taxon>
        <taxon>Cladonia</taxon>
    </lineage>
</organism>
<evidence type="ECO:0000313" key="3">
    <source>
        <dbReference type="Proteomes" id="UP001166286"/>
    </source>
</evidence>
<dbReference type="EMBL" id="JAFEKC020000001">
    <property type="protein sequence ID" value="KAK0516861.1"/>
    <property type="molecule type" value="Genomic_DNA"/>
</dbReference>
<feature type="region of interest" description="Disordered" evidence="1">
    <location>
        <begin position="1"/>
        <end position="69"/>
    </location>
</feature>
<dbReference type="AlphaFoldDB" id="A0AA39RAT5"/>
<reference evidence="2" key="1">
    <citation type="submission" date="2023-03" db="EMBL/GenBank/DDBJ databases">
        <title>Complete genome of Cladonia borealis.</title>
        <authorList>
            <person name="Park H."/>
        </authorList>
    </citation>
    <scope>NUCLEOTIDE SEQUENCE</scope>
    <source>
        <strain evidence="2">ANT050790</strain>
    </source>
</reference>
<sequence>MGDLGGEEDDEDEDNEMPDLEDVGEGEASTSFEGPEMKEVQVSVPPPPSPPPATTSAHKSPKQEPRSRD</sequence>
<comment type="caution">
    <text evidence="2">The sequence shown here is derived from an EMBL/GenBank/DDBJ whole genome shotgun (WGS) entry which is preliminary data.</text>
</comment>
<accession>A0AA39RAT5</accession>
<protein>
    <submittedName>
        <fullName evidence="2">Uncharacterized protein</fullName>
    </submittedName>
</protein>
<proteinExistence type="predicted"/>
<feature type="compositionally biased region" description="Acidic residues" evidence="1">
    <location>
        <begin position="1"/>
        <end position="25"/>
    </location>
</feature>
<name>A0AA39RAT5_9LECA</name>
<evidence type="ECO:0000256" key="1">
    <source>
        <dbReference type="SAM" id="MobiDB-lite"/>
    </source>
</evidence>